<dbReference type="Proteomes" id="UP000017981">
    <property type="component" value="Unassembled WGS sequence"/>
</dbReference>
<gene>
    <name evidence="2" type="ORF">CWATWH0005_502</name>
</gene>
<dbReference type="GeneID" id="88767284"/>
<reference evidence="2 3" key="1">
    <citation type="submission" date="2013-01" db="EMBL/GenBank/DDBJ databases">
        <authorList>
            <person name="Bench S."/>
        </authorList>
    </citation>
    <scope>NUCLEOTIDE SEQUENCE [LARGE SCALE GENOMIC DNA]</scope>
    <source>
        <strain evidence="2 3">WH 0005</strain>
    </source>
</reference>
<keyword evidence="1" id="KW-0812">Transmembrane</keyword>
<organism evidence="2 3">
    <name type="scientific">Crocosphaera watsonii WH 0005</name>
    <dbReference type="NCBI Taxonomy" id="423472"/>
    <lineage>
        <taxon>Bacteria</taxon>
        <taxon>Bacillati</taxon>
        <taxon>Cyanobacteriota</taxon>
        <taxon>Cyanophyceae</taxon>
        <taxon>Oscillatoriophycideae</taxon>
        <taxon>Chroococcales</taxon>
        <taxon>Aphanothecaceae</taxon>
        <taxon>Crocosphaera</taxon>
    </lineage>
</organism>
<keyword evidence="1" id="KW-1133">Transmembrane helix</keyword>
<reference evidence="2 3" key="2">
    <citation type="submission" date="2013-09" db="EMBL/GenBank/DDBJ databases">
        <title>Whole genome comparison of six Crocosphaera watsonii strains with differing phenotypes.</title>
        <authorList>
            <person name="Bench S.R."/>
            <person name="Heller P."/>
            <person name="Frank I."/>
            <person name="Arciniega M."/>
            <person name="Shilova I.N."/>
            <person name="Zehr J.P."/>
        </authorList>
    </citation>
    <scope>NUCLEOTIDE SEQUENCE [LARGE SCALE GENOMIC DNA]</scope>
    <source>
        <strain evidence="2 3">WH 0005</strain>
    </source>
</reference>
<name>T2IJJ6_CROWT</name>
<evidence type="ECO:0000313" key="3">
    <source>
        <dbReference type="Proteomes" id="UP000017981"/>
    </source>
</evidence>
<sequence length="401" mass="47161">MLKFNLGITSQKNQSKAIKIRQKYSSFNYLFLGTIVLSISGISLANFLIDPYDIFRHNKLWESNLTKPEKSNQDRLYKTIDIINIKPDIILLGSSRLKQSLNPDHVAFSNEETVYNLGIDGSNTRELLSYLEHSYINQKNLKQVILGIDHYMFNEFDKRQDAFLQKRLKNKHIILTDLLNTLFSQDALIASKNTIKENWNLPKKPQDLVRGDNGFFPHREPNNGKTEWRFSNIIEQYFGYHTQYKLSEDRFNDFKKIVEFCRQNNIELIVFISPSHATQWEALRVTDRWDSFEEWKRKMVAITPVWDFSGYNSVTSEPIQPIMSNYVDNSHYTPNIGDFVLNRILSHNVEQVPEDFGVLITSENIEQHLAKIRSDREEWAKMRPNEVELVETLKQNFKEQQ</sequence>
<evidence type="ECO:0000256" key="1">
    <source>
        <dbReference type="SAM" id="Phobius"/>
    </source>
</evidence>
<keyword evidence="1" id="KW-0472">Membrane</keyword>
<feature type="transmembrane region" description="Helical" evidence="1">
    <location>
        <begin position="29"/>
        <end position="49"/>
    </location>
</feature>
<dbReference type="EMBL" id="CAQL01000022">
    <property type="protein sequence ID" value="CCQ53731.1"/>
    <property type="molecule type" value="Genomic_DNA"/>
</dbReference>
<dbReference type="SUPFAM" id="SSF52266">
    <property type="entry name" value="SGNH hydrolase"/>
    <property type="match status" value="1"/>
</dbReference>
<accession>T2IJJ6</accession>
<evidence type="ECO:0000313" key="2">
    <source>
        <dbReference type="EMBL" id="CCQ53731.1"/>
    </source>
</evidence>
<proteinExistence type="predicted"/>
<dbReference type="RefSeq" id="WP_021832170.1">
    <property type="nucleotide sequence ID" value="NZ_CAQL01000022.1"/>
</dbReference>
<comment type="caution">
    <text evidence="2">The sequence shown here is derived from an EMBL/GenBank/DDBJ whole genome shotgun (WGS) entry which is preliminary data.</text>
</comment>
<protein>
    <submittedName>
        <fullName evidence="2">Uncharacterized protein</fullName>
    </submittedName>
</protein>
<dbReference type="AlphaFoldDB" id="T2IJJ6"/>